<sequence>MATPAKASSNYVLQFGTMLEENASIDEFTYRYVLRNYASSTEGNDVSAVGFAYALNGEDDLAYEHFHKHLKMGNITIAKNFAAFLFKRHHYRQLQEIIYQLADAFGGKMLTMLAAAESYRIGDLGAIQKYMEWHCRLLSENDDKNGAEAYMHELIDGVKGCYEAKVCTPEQFRLLGDITHLILEERKLIPGSLGIFSSMGGDYLVQVEKATPEDIVMMNFDLAERVCSESMLDNCEMTARFSVVRESHSKETYDYSEL</sequence>
<evidence type="ECO:0000313" key="1">
    <source>
        <dbReference type="EMBL" id="MDR9890686.1"/>
    </source>
</evidence>
<dbReference type="Proteomes" id="UP001248822">
    <property type="component" value="Unassembled WGS sequence"/>
</dbReference>
<organism evidence="1 2">
    <name type="scientific">Pseudenterobacter timonensis</name>
    <dbReference type="NCBI Taxonomy" id="1755099"/>
    <lineage>
        <taxon>Bacteria</taxon>
        <taxon>Pseudomonadati</taxon>
        <taxon>Pseudomonadota</taxon>
        <taxon>Gammaproteobacteria</taxon>
        <taxon>Enterobacterales</taxon>
        <taxon>Enterobacteriaceae</taxon>
        <taxon>Pseudenterobacter</taxon>
    </lineage>
</organism>
<proteinExistence type="predicted"/>
<reference evidence="1" key="1">
    <citation type="submission" date="2022-12" db="EMBL/GenBank/DDBJ databases">
        <title>NDM-1 containing novel ST 2018 Pseudenterobacter timonensis.</title>
        <authorList>
            <person name="Halder G."/>
            <person name="Mandal S."/>
            <person name="Dutta S."/>
        </authorList>
    </citation>
    <scope>NUCLEOTIDE SEQUENCE</scope>
    <source>
        <strain evidence="1">CNCI147</strain>
    </source>
</reference>
<name>A0AAE4DNC5_9ENTR</name>
<gene>
    <name evidence="1" type="ORF">O7047_10620</name>
</gene>
<comment type="caution">
    <text evidence="1">The sequence shown here is derived from an EMBL/GenBank/DDBJ whole genome shotgun (WGS) entry which is preliminary data.</text>
</comment>
<dbReference type="AlphaFoldDB" id="A0AAE4DNC5"/>
<dbReference type="RefSeq" id="WP_310826132.1">
    <property type="nucleotide sequence ID" value="NZ_JAQGEC010000008.1"/>
</dbReference>
<dbReference type="EMBL" id="JAQGEC010000008">
    <property type="protein sequence ID" value="MDR9890686.1"/>
    <property type="molecule type" value="Genomic_DNA"/>
</dbReference>
<protein>
    <submittedName>
        <fullName evidence="1">Uncharacterized protein</fullName>
    </submittedName>
</protein>
<accession>A0AAE4DNC5</accession>
<evidence type="ECO:0000313" key="2">
    <source>
        <dbReference type="Proteomes" id="UP001248822"/>
    </source>
</evidence>